<evidence type="ECO:0000256" key="4">
    <source>
        <dbReference type="ARBA" id="ARBA00023253"/>
    </source>
</evidence>
<evidence type="ECO:0000256" key="3">
    <source>
        <dbReference type="ARBA" id="ARBA00022679"/>
    </source>
</evidence>
<organism evidence="9 10">
    <name type="scientific">Aquilegia coerulea</name>
    <name type="common">Rocky mountain columbine</name>
    <dbReference type="NCBI Taxonomy" id="218851"/>
    <lineage>
        <taxon>Eukaryota</taxon>
        <taxon>Viridiplantae</taxon>
        <taxon>Streptophyta</taxon>
        <taxon>Embryophyta</taxon>
        <taxon>Tracheophyta</taxon>
        <taxon>Spermatophyta</taxon>
        <taxon>Magnoliopsida</taxon>
        <taxon>Ranunculales</taxon>
        <taxon>Ranunculaceae</taxon>
        <taxon>Thalictroideae</taxon>
        <taxon>Aquilegia</taxon>
    </lineage>
</organism>
<proteinExistence type="inferred from homology"/>
<keyword evidence="4" id="KW-0294">Fucose metabolism</keyword>
<dbReference type="PIRSF" id="PIRSF009360">
    <property type="entry name" value="UCP009360"/>
    <property type="match status" value="1"/>
</dbReference>
<evidence type="ECO:0000256" key="7">
    <source>
        <dbReference type="SAM" id="MobiDB-lite"/>
    </source>
</evidence>
<keyword evidence="3" id="KW-0808">Transferase</keyword>
<sequence>MSMHGQSRLSYGSVASSPPSSPPSSPRLRHGRSRKIVCNGTSNNSNNPKSNKKILNFTERLVYFIVSTVFKRRGVLLFAPLLYISGMLMYMGSLSLEGASGIGGRRLGVDQMTPPGSRYRSPEVFENLWPFMERDSNHPNSSNALMTTWHIKSNQSWKPCANRSTSLTGLSEVSGSNGFLIIEANGGLNQQRISICDAVAVAGLLNATLVIPMFHLNSVWRDSSKFGDIFDEEFFIYALRNNVKIIRELPEEILERFDHNISNIVNLRVKAWSSPKHYLQKVLPKLLELRAVRIAPFSNRLAHAVPSNIQDLRCLANYEALRFSRSIRLLAERMVDRMVKNSSISGGKYISVHLRFEEDMVAFSCCTYDGGDEEKREMDIARERSWRGKFKKHGRIIRPGVIRMDGKCPLTPLEVGIMLRAMGFDNTTSVYVAAGRIYRAGKYMAPLRQMFPLLETKETLATELELAPFQGHSSRLAALDYTVCLHSEVFVTTQGGNFPHFLMGHRRYFYGGHAKTIKPDKRKLALLFDSPHIRWENFKRQMQEMLHHSDLKGSELRKHSSSLYTFPMPDCMCKQVEARKADSNVTVVS</sequence>
<keyword evidence="8" id="KW-0812">Transmembrane</keyword>
<evidence type="ECO:0000256" key="2">
    <source>
        <dbReference type="ARBA" id="ARBA00022676"/>
    </source>
</evidence>
<dbReference type="AlphaFoldDB" id="A0A2G5DUT0"/>
<keyword evidence="10" id="KW-1185">Reference proteome</keyword>
<keyword evidence="8" id="KW-1133">Transmembrane helix</keyword>
<dbReference type="InParanoid" id="A0A2G5DUT0"/>
<evidence type="ECO:0000256" key="8">
    <source>
        <dbReference type="SAM" id="Phobius"/>
    </source>
</evidence>
<dbReference type="PANTHER" id="PTHR31288">
    <property type="entry name" value="O-FUCOSYLTRANSFERASE FAMILY PROTEIN"/>
    <property type="match status" value="1"/>
</dbReference>
<feature type="region of interest" description="Disordered" evidence="7">
    <location>
        <begin position="1"/>
        <end position="51"/>
    </location>
</feature>
<gene>
    <name evidence="9" type="ORF">AQUCO_01400145v1</name>
</gene>
<dbReference type="GO" id="GO:0016757">
    <property type="term" value="F:glycosyltransferase activity"/>
    <property type="evidence" value="ECO:0007669"/>
    <property type="project" value="UniProtKB-KW"/>
</dbReference>
<reference evidence="9 10" key="1">
    <citation type="submission" date="2017-09" db="EMBL/GenBank/DDBJ databases">
        <title>WGS assembly of Aquilegia coerulea Goldsmith.</title>
        <authorList>
            <person name="Hodges S."/>
            <person name="Kramer E."/>
            <person name="Nordborg M."/>
            <person name="Tomkins J."/>
            <person name="Borevitz J."/>
            <person name="Derieg N."/>
            <person name="Yan J."/>
            <person name="Mihaltcheva S."/>
            <person name="Hayes R.D."/>
            <person name="Rokhsar D."/>
        </authorList>
    </citation>
    <scope>NUCLEOTIDE SEQUENCE [LARGE SCALE GENOMIC DNA]</scope>
    <source>
        <strain evidence="10">cv. Goldsmith</strain>
    </source>
</reference>
<keyword evidence="5" id="KW-0119">Carbohydrate metabolism</keyword>
<dbReference type="STRING" id="218851.A0A2G5DUT0"/>
<dbReference type="GO" id="GO:0006004">
    <property type="term" value="P:fucose metabolic process"/>
    <property type="evidence" value="ECO:0007669"/>
    <property type="project" value="UniProtKB-KW"/>
</dbReference>
<name>A0A2G5DUT0_AQUCA</name>
<feature type="compositionally biased region" description="Polar residues" evidence="7">
    <location>
        <begin position="1"/>
        <end position="15"/>
    </location>
</feature>
<evidence type="ECO:0000256" key="1">
    <source>
        <dbReference type="ARBA" id="ARBA00007737"/>
    </source>
</evidence>
<dbReference type="Proteomes" id="UP000230069">
    <property type="component" value="Unassembled WGS sequence"/>
</dbReference>
<dbReference type="PANTHER" id="PTHR31288:SF22">
    <property type="entry name" value="O-FUCOSYLTRANSFERASE 9"/>
    <property type="match status" value="1"/>
</dbReference>
<protein>
    <recommendedName>
        <fullName evidence="6">O-fucosyltransferase family protein</fullName>
    </recommendedName>
</protein>
<accession>A0A2G5DUT0</accession>
<keyword evidence="2" id="KW-0328">Glycosyltransferase</keyword>
<dbReference type="EMBL" id="KZ305031">
    <property type="protein sequence ID" value="PIA47261.1"/>
    <property type="molecule type" value="Genomic_DNA"/>
</dbReference>
<evidence type="ECO:0000256" key="5">
    <source>
        <dbReference type="ARBA" id="ARBA00023277"/>
    </source>
</evidence>
<feature type="transmembrane region" description="Helical" evidence="8">
    <location>
        <begin position="75"/>
        <end position="96"/>
    </location>
</feature>
<dbReference type="Pfam" id="PF10250">
    <property type="entry name" value="O-FucT"/>
    <property type="match status" value="1"/>
</dbReference>
<comment type="similarity">
    <text evidence="1">Belongs to the glycosyltransferase GT106 family.</text>
</comment>
<dbReference type="InterPro" id="IPR024709">
    <property type="entry name" value="FucosylTrfase_pln"/>
</dbReference>
<evidence type="ECO:0000313" key="10">
    <source>
        <dbReference type="Proteomes" id="UP000230069"/>
    </source>
</evidence>
<keyword evidence="8" id="KW-0472">Membrane</keyword>
<dbReference type="FunCoup" id="A0A2G5DUT0">
    <property type="interactions" value="1527"/>
</dbReference>
<dbReference type="CDD" id="cd11299">
    <property type="entry name" value="O-FucT_plant"/>
    <property type="match status" value="1"/>
</dbReference>
<dbReference type="OrthoDB" id="20368at2759"/>
<dbReference type="InterPro" id="IPR019378">
    <property type="entry name" value="GDP-Fuc_O-FucTrfase"/>
</dbReference>
<evidence type="ECO:0000313" key="9">
    <source>
        <dbReference type="EMBL" id="PIA47261.1"/>
    </source>
</evidence>
<evidence type="ECO:0000256" key="6">
    <source>
        <dbReference type="ARBA" id="ARBA00030350"/>
    </source>
</evidence>